<dbReference type="Proteomes" id="UP000237194">
    <property type="component" value="Unassembled WGS sequence"/>
</dbReference>
<protein>
    <submittedName>
        <fullName evidence="3">Peptidase</fullName>
    </submittedName>
</protein>
<gene>
    <name evidence="3" type="ORF">BGP80_13670</name>
</gene>
<sequence length="90" mass="9719">MKSMTRLFTGLALVGALGASAAWADQPGADWKVTKDQAEASLKAAGYTQITKIEADDGHWEGEGVKADGMKYDFHVDPYSGKVTKDEMDH</sequence>
<feature type="domain" description="PepSY" evidence="2">
    <location>
        <begin position="11"/>
        <end position="86"/>
    </location>
</feature>
<reference evidence="3 4" key="2">
    <citation type="submission" date="2018-03" db="EMBL/GenBank/DDBJ databases">
        <title>Draft genome of Pseudomonas putida strain KT-27.</title>
        <authorList>
            <person name="Yoshizawa S."/>
            <person name="Khan N.H."/>
            <person name="Nishimura M."/>
            <person name="Chiura H.X."/>
            <person name="Ogura Y."/>
            <person name="Hayashi T."/>
            <person name="Kogure K."/>
        </authorList>
    </citation>
    <scope>NUCLEOTIDE SEQUENCE [LARGE SCALE GENOMIC DNA]</scope>
    <source>
        <strain evidence="3 4">KT-27</strain>
    </source>
</reference>
<accession>A0A2S3WDB2</accession>
<keyword evidence="1" id="KW-0732">Signal</keyword>
<evidence type="ECO:0000259" key="2">
    <source>
        <dbReference type="Pfam" id="PF13670"/>
    </source>
</evidence>
<dbReference type="InterPro" id="IPR025711">
    <property type="entry name" value="PepSY"/>
</dbReference>
<reference evidence="3 4" key="1">
    <citation type="submission" date="2016-08" db="EMBL/GenBank/DDBJ databases">
        <authorList>
            <person name="Seilhamer J.J."/>
        </authorList>
    </citation>
    <scope>NUCLEOTIDE SEQUENCE [LARGE SCALE GENOMIC DNA]</scope>
    <source>
        <strain evidence="3 4">KT-27</strain>
    </source>
</reference>
<dbReference type="Pfam" id="PF13670">
    <property type="entry name" value="PepSY_2"/>
    <property type="match status" value="1"/>
</dbReference>
<dbReference type="EMBL" id="MIND01000018">
    <property type="protein sequence ID" value="POF88957.1"/>
    <property type="molecule type" value="Genomic_DNA"/>
</dbReference>
<name>A0A2S3WDB2_PSEPU</name>
<dbReference type="Gene3D" id="3.10.450.40">
    <property type="match status" value="1"/>
</dbReference>
<evidence type="ECO:0000313" key="4">
    <source>
        <dbReference type="Proteomes" id="UP000237194"/>
    </source>
</evidence>
<comment type="caution">
    <text evidence="3">The sequence shown here is derived from an EMBL/GenBank/DDBJ whole genome shotgun (WGS) entry which is preliminary data.</text>
</comment>
<evidence type="ECO:0000256" key="1">
    <source>
        <dbReference type="SAM" id="SignalP"/>
    </source>
</evidence>
<dbReference type="AlphaFoldDB" id="A0A2S3WDB2"/>
<proteinExistence type="predicted"/>
<dbReference type="RefSeq" id="WP_101318720.1">
    <property type="nucleotide sequence ID" value="NZ_MIND01000018.1"/>
</dbReference>
<evidence type="ECO:0000313" key="3">
    <source>
        <dbReference type="EMBL" id="POF88957.1"/>
    </source>
</evidence>
<organism evidence="3 4">
    <name type="scientific">Pseudomonas putida</name>
    <name type="common">Arthrobacter siderocapsulatus</name>
    <dbReference type="NCBI Taxonomy" id="303"/>
    <lineage>
        <taxon>Bacteria</taxon>
        <taxon>Pseudomonadati</taxon>
        <taxon>Pseudomonadota</taxon>
        <taxon>Gammaproteobacteria</taxon>
        <taxon>Pseudomonadales</taxon>
        <taxon>Pseudomonadaceae</taxon>
        <taxon>Pseudomonas</taxon>
    </lineage>
</organism>
<feature type="chain" id="PRO_5015484092" evidence="1">
    <location>
        <begin position="25"/>
        <end position="90"/>
    </location>
</feature>
<feature type="signal peptide" evidence="1">
    <location>
        <begin position="1"/>
        <end position="24"/>
    </location>
</feature>